<dbReference type="SUPFAM" id="SSF56349">
    <property type="entry name" value="DNA breaking-rejoining enzymes"/>
    <property type="match status" value="1"/>
</dbReference>
<keyword evidence="1" id="KW-0233">DNA recombination</keyword>
<evidence type="ECO:0000256" key="1">
    <source>
        <dbReference type="ARBA" id="ARBA00023172"/>
    </source>
</evidence>
<proteinExistence type="predicted"/>
<evidence type="ECO:0000313" key="3">
    <source>
        <dbReference type="Proteomes" id="UP001489897"/>
    </source>
</evidence>
<dbReference type="InterPro" id="IPR013762">
    <property type="entry name" value="Integrase-like_cat_sf"/>
</dbReference>
<protein>
    <recommendedName>
        <fullName evidence="4">Phage integrase family protein</fullName>
    </recommendedName>
</protein>
<reference evidence="2 3" key="1">
    <citation type="submission" date="2024-01" db="EMBL/GenBank/DDBJ databases">
        <title>The diversity of rhizobia nodulating Mimosa spp. in eleven states of Brazil covering several biomes is determined by host plant, location, and edaphic factors.</title>
        <authorList>
            <person name="Rouws L."/>
            <person name="Barauna A."/>
            <person name="Beukes C."/>
            <person name="De Faria S.M."/>
            <person name="Gross E."/>
            <person name="Dos Reis Junior F.B."/>
            <person name="Simon M."/>
            <person name="Maluk M."/>
            <person name="Odee D.W."/>
            <person name="Kenicer G."/>
            <person name="Young J.P.W."/>
            <person name="Reis V.M."/>
            <person name="Zilli J."/>
            <person name="James E.K."/>
        </authorList>
    </citation>
    <scope>NUCLEOTIDE SEQUENCE [LARGE SCALE GENOMIC DNA]</scope>
    <source>
        <strain evidence="2 3">JPY167</strain>
    </source>
</reference>
<comment type="caution">
    <text evidence="2">The sequence shown here is derived from an EMBL/GenBank/DDBJ whole genome shotgun (WGS) entry which is preliminary data.</text>
</comment>
<evidence type="ECO:0008006" key="4">
    <source>
        <dbReference type="Google" id="ProtNLM"/>
    </source>
</evidence>
<dbReference type="Proteomes" id="UP001489897">
    <property type="component" value="Unassembled WGS sequence"/>
</dbReference>
<name>A0ABU9S4I4_9BURK</name>
<evidence type="ECO:0000313" key="2">
    <source>
        <dbReference type="EMBL" id="MEM5426756.1"/>
    </source>
</evidence>
<dbReference type="Gene3D" id="1.10.443.10">
    <property type="entry name" value="Intergrase catalytic core"/>
    <property type="match status" value="1"/>
</dbReference>
<keyword evidence="3" id="KW-1185">Reference proteome</keyword>
<dbReference type="RefSeq" id="WP_342950318.1">
    <property type="nucleotide sequence ID" value="NZ_JAYMRV010000022.1"/>
</dbReference>
<dbReference type="EMBL" id="JAYMRV010000022">
    <property type="protein sequence ID" value="MEM5426756.1"/>
    <property type="molecule type" value="Genomic_DNA"/>
</dbReference>
<organism evidence="2 3">
    <name type="scientific">Paraburkholderia ferrariae</name>
    <dbReference type="NCBI Taxonomy" id="386056"/>
    <lineage>
        <taxon>Bacteria</taxon>
        <taxon>Pseudomonadati</taxon>
        <taxon>Pseudomonadota</taxon>
        <taxon>Betaproteobacteria</taxon>
        <taxon>Burkholderiales</taxon>
        <taxon>Burkholderiaceae</taxon>
        <taxon>Paraburkholderia</taxon>
    </lineage>
</organism>
<accession>A0ABU9S4I4</accession>
<gene>
    <name evidence="2" type="ORF">VSR73_38140</name>
</gene>
<dbReference type="InterPro" id="IPR011010">
    <property type="entry name" value="DNA_brk_join_enz"/>
</dbReference>
<sequence length="315" mass="35321">MGQGDELSRRSKALSADEQARRLVSQVLVLGHKKSDLGAHTRDLITSLGTARNYQQCLKDFLEWRLAAGVGVDAVACRLEIENYLSVEGKRWRQKTLDQHRQALALVFCVTLPVFDADIPTFVDGRAYSHSEVVSIAARQCPRHSLSTHFVFHSGVRAVEMYELREVHELARTADRPWRDDLFAGFAEGELFSTTGKGGLVRLVWVPSALAYALRNVRLDEPREVIDRGINRNYVFDVGGGQNLSESFTQASKRALGYSLGIHGLRHAYVQRRLETLLGLKFAVIDALEIVSQNKGHMRPEITLAYTPRRDDHGA</sequence>